<accession>A0AAV2YHW6</accession>
<keyword evidence="8" id="KW-0472">Membrane</keyword>
<keyword evidence="5 6" id="KW-0833">Ubl conjugation pathway</keyword>
<dbReference type="EC" id="2.3.2.26" evidence="3"/>
<keyword evidence="8" id="KW-0812">Transmembrane</keyword>
<dbReference type="EMBL" id="DAKRPA010000368">
    <property type="protein sequence ID" value="DAZ92904.1"/>
    <property type="molecule type" value="Genomic_DNA"/>
</dbReference>
<dbReference type="Gene3D" id="3.90.1750.10">
    <property type="entry name" value="Hect, E3 ligase catalytic domains"/>
    <property type="match status" value="1"/>
</dbReference>
<dbReference type="FunFam" id="3.30.2410.10:FF:000009">
    <property type="entry name" value="Probable E3 ubiquitin-protein ligase HECTD2"/>
    <property type="match status" value="1"/>
</dbReference>
<protein>
    <recommendedName>
        <fullName evidence="3">HECT-type E3 ubiquitin transferase</fullName>
        <ecNumber evidence="3">2.3.2.26</ecNumber>
    </recommendedName>
</protein>
<dbReference type="GO" id="GO:0061630">
    <property type="term" value="F:ubiquitin protein ligase activity"/>
    <property type="evidence" value="ECO:0007669"/>
    <property type="project" value="UniProtKB-EC"/>
</dbReference>
<dbReference type="SMART" id="SM00119">
    <property type="entry name" value="HECTc"/>
    <property type="match status" value="1"/>
</dbReference>
<dbReference type="CDD" id="cd00078">
    <property type="entry name" value="HECTc"/>
    <property type="match status" value="1"/>
</dbReference>
<gene>
    <name evidence="10" type="ORF">N0F65_013066</name>
</gene>
<keyword evidence="8" id="KW-1133">Transmembrane helix</keyword>
<dbReference type="Proteomes" id="UP001146120">
    <property type="component" value="Unassembled WGS sequence"/>
</dbReference>
<feature type="active site" description="Glycyl thioester intermediate" evidence="6">
    <location>
        <position position="543"/>
    </location>
</feature>
<evidence type="ECO:0000313" key="11">
    <source>
        <dbReference type="Proteomes" id="UP001146120"/>
    </source>
</evidence>
<feature type="transmembrane region" description="Helical" evidence="8">
    <location>
        <begin position="6"/>
        <end position="28"/>
    </location>
</feature>
<dbReference type="GO" id="GO:0016567">
    <property type="term" value="P:protein ubiquitination"/>
    <property type="evidence" value="ECO:0007669"/>
    <property type="project" value="TreeGrafter"/>
</dbReference>
<keyword evidence="4" id="KW-0808">Transferase</keyword>
<dbReference type="GO" id="GO:0005737">
    <property type="term" value="C:cytoplasm"/>
    <property type="evidence" value="ECO:0007669"/>
    <property type="project" value="TreeGrafter"/>
</dbReference>
<evidence type="ECO:0000256" key="6">
    <source>
        <dbReference type="PROSITE-ProRule" id="PRU00104"/>
    </source>
</evidence>
<evidence type="ECO:0000256" key="7">
    <source>
        <dbReference type="SAM" id="MobiDB-lite"/>
    </source>
</evidence>
<dbReference type="InterPro" id="IPR050409">
    <property type="entry name" value="E3_ubiq-protein_ligase"/>
</dbReference>
<name>A0AAV2YHW6_9STRA</name>
<evidence type="ECO:0000256" key="5">
    <source>
        <dbReference type="ARBA" id="ARBA00022786"/>
    </source>
</evidence>
<evidence type="ECO:0000256" key="3">
    <source>
        <dbReference type="ARBA" id="ARBA00012485"/>
    </source>
</evidence>
<reference evidence="10" key="2">
    <citation type="journal article" date="2023" name="Microbiol Resour">
        <title>Decontamination and Annotation of the Draft Genome Sequence of the Oomycete Lagenidium giganteum ARSEF 373.</title>
        <authorList>
            <person name="Morgan W.R."/>
            <person name="Tartar A."/>
        </authorList>
    </citation>
    <scope>NUCLEOTIDE SEQUENCE</scope>
    <source>
        <strain evidence="10">ARSEF 373</strain>
    </source>
</reference>
<proteinExistence type="predicted"/>
<dbReference type="PANTHER" id="PTHR11254:SF440">
    <property type="entry name" value="E3 UBIQUITIN-PROTEIN LIGASE NEDD-4"/>
    <property type="match status" value="1"/>
</dbReference>
<evidence type="ECO:0000256" key="2">
    <source>
        <dbReference type="ARBA" id="ARBA00004906"/>
    </source>
</evidence>
<evidence type="ECO:0000256" key="8">
    <source>
        <dbReference type="SAM" id="Phobius"/>
    </source>
</evidence>
<comment type="caution">
    <text evidence="10">The sequence shown here is derived from an EMBL/GenBank/DDBJ whole genome shotgun (WGS) entry which is preliminary data.</text>
</comment>
<dbReference type="Gene3D" id="3.30.2410.10">
    <property type="entry name" value="Hect, E3 ligase catalytic domain"/>
    <property type="match status" value="1"/>
</dbReference>
<reference evidence="10" key="1">
    <citation type="submission" date="2022-11" db="EMBL/GenBank/DDBJ databases">
        <authorList>
            <person name="Morgan W.R."/>
            <person name="Tartar A."/>
        </authorList>
    </citation>
    <scope>NUCLEOTIDE SEQUENCE</scope>
    <source>
        <strain evidence="10">ARSEF 373</strain>
    </source>
</reference>
<dbReference type="InterPro" id="IPR000569">
    <property type="entry name" value="HECT_dom"/>
</dbReference>
<dbReference type="InterPro" id="IPR035983">
    <property type="entry name" value="Hect_E3_ubiquitin_ligase"/>
</dbReference>
<evidence type="ECO:0000313" key="10">
    <source>
        <dbReference type="EMBL" id="DAZ92904.1"/>
    </source>
</evidence>
<feature type="domain" description="HECT" evidence="9">
    <location>
        <begin position="236"/>
        <end position="576"/>
    </location>
</feature>
<organism evidence="10 11">
    <name type="scientific">Lagenidium giganteum</name>
    <dbReference type="NCBI Taxonomy" id="4803"/>
    <lineage>
        <taxon>Eukaryota</taxon>
        <taxon>Sar</taxon>
        <taxon>Stramenopiles</taxon>
        <taxon>Oomycota</taxon>
        <taxon>Peronosporomycetes</taxon>
        <taxon>Pythiales</taxon>
        <taxon>Pythiaceae</taxon>
    </lineage>
</organism>
<feature type="region of interest" description="Disordered" evidence="7">
    <location>
        <begin position="99"/>
        <end position="128"/>
    </location>
</feature>
<keyword evidence="11" id="KW-1185">Reference proteome</keyword>
<dbReference type="Pfam" id="PF00632">
    <property type="entry name" value="HECT"/>
    <property type="match status" value="1"/>
</dbReference>
<dbReference type="SUPFAM" id="SSF56204">
    <property type="entry name" value="Hect, E3 ligase catalytic domain"/>
    <property type="match status" value="1"/>
</dbReference>
<dbReference type="AlphaFoldDB" id="A0AAV2YHW6"/>
<dbReference type="Gene3D" id="3.30.2160.10">
    <property type="entry name" value="Hect, E3 ligase catalytic domain"/>
    <property type="match status" value="1"/>
</dbReference>
<sequence>MTEHRAGRTALIHVCWCLPLVTALFFLVRKWASKSRHKRETSMDEPLLTPRITDHRMEAAQSEATRGWKVCSSCGFENFVASHQCAICSHALAKRPASSTRTPAADAASQPQQPPPPLPPPQRRKRPWTRRVDVNGQLFWFREAASDDGSPSLEIVGSTPVRVANGLHDRLQQQCPSRQQLQELVAHSDEPFPTKYASLVTRATALMETSEDRYLQLTIYRGYVFEQSMGHISCLTEPLLHAAMRIKFADENGVDAGGLQREWFMMLNDGAVHPLTGLFVCTNVRDQAYSINPASSTACGSDHLEYFQAVGRFMGRALLEGQSLRFHLAAPVLKVLLDKPLTVDDLAAADPALYQHLVWLLEQDEDVLAQLDLDFTRCDQVGDQMVTTELVPNGAQVTVTMANRAEYVQRQCAHVLFTRVQPQLEALCHGVYDIVPADLLCLFDEVELDYLLCGTDTIDVDDWQRHAESAPNLSGTSTLRWFWEIVREMPIVYRRKLLQFSTGTSRVPLVGFRGLTSHDGRICPFKINGVSYTSTRYFRSRACFNRLDVPLHMSKQEMKTMLYAILDTETYGFTTK</sequence>
<dbReference type="GO" id="GO:0006511">
    <property type="term" value="P:ubiquitin-dependent protein catabolic process"/>
    <property type="evidence" value="ECO:0007669"/>
    <property type="project" value="TreeGrafter"/>
</dbReference>
<feature type="compositionally biased region" description="Pro residues" evidence="7">
    <location>
        <begin position="112"/>
        <end position="121"/>
    </location>
</feature>
<dbReference type="PANTHER" id="PTHR11254">
    <property type="entry name" value="HECT DOMAIN UBIQUITIN-PROTEIN LIGASE"/>
    <property type="match status" value="1"/>
</dbReference>
<comment type="catalytic activity">
    <reaction evidence="1">
        <text>S-ubiquitinyl-[E2 ubiquitin-conjugating enzyme]-L-cysteine + [acceptor protein]-L-lysine = [E2 ubiquitin-conjugating enzyme]-L-cysteine + N(6)-ubiquitinyl-[acceptor protein]-L-lysine.</text>
        <dbReference type="EC" id="2.3.2.26"/>
    </reaction>
</comment>
<evidence type="ECO:0000256" key="1">
    <source>
        <dbReference type="ARBA" id="ARBA00000885"/>
    </source>
</evidence>
<dbReference type="PROSITE" id="PS50237">
    <property type="entry name" value="HECT"/>
    <property type="match status" value="1"/>
</dbReference>
<comment type="pathway">
    <text evidence="2">Protein modification; protein ubiquitination.</text>
</comment>
<evidence type="ECO:0000256" key="4">
    <source>
        <dbReference type="ARBA" id="ARBA00022679"/>
    </source>
</evidence>
<evidence type="ECO:0000259" key="9">
    <source>
        <dbReference type="PROSITE" id="PS50237"/>
    </source>
</evidence>